<accession>A0A6C0JX34</accession>
<organism evidence="1">
    <name type="scientific">viral metagenome</name>
    <dbReference type="NCBI Taxonomy" id="1070528"/>
    <lineage>
        <taxon>unclassified sequences</taxon>
        <taxon>metagenomes</taxon>
        <taxon>organismal metagenomes</taxon>
    </lineage>
</organism>
<reference evidence="1" key="1">
    <citation type="journal article" date="2020" name="Nature">
        <title>Giant virus diversity and host interactions through global metagenomics.</title>
        <authorList>
            <person name="Schulz F."/>
            <person name="Roux S."/>
            <person name="Paez-Espino D."/>
            <person name="Jungbluth S."/>
            <person name="Walsh D.A."/>
            <person name="Denef V.J."/>
            <person name="McMahon K.D."/>
            <person name="Konstantinidis K.T."/>
            <person name="Eloe-Fadrosh E.A."/>
            <person name="Kyrpides N.C."/>
            <person name="Woyke T."/>
        </authorList>
    </citation>
    <scope>NUCLEOTIDE SEQUENCE</scope>
    <source>
        <strain evidence="1">GVMAG-S-1101164-164</strain>
    </source>
</reference>
<sequence>MEFQPRFFSTLQIWNAAYTDLQRAQYLCANAGEHLRGFAMWDEERCRLEEQRCRDAFVEVIREIGVWLGFIQVFHA</sequence>
<dbReference type="AlphaFoldDB" id="A0A6C0JX34"/>
<protein>
    <submittedName>
        <fullName evidence="1">Uncharacterized protein</fullName>
    </submittedName>
</protein>
<dbReference type="EMBL" id="MN740748">
    <property type="protein sequence ID" value="QHU09943.1"/>
    <property type="molecule type" value="Genomic_DNA"/>
</dbReference>
<name>A0A6C0JX34_9ZZZZ</name>
<proteinExistence type="predicted"/>
<evidence type="ECO:0000313" key="1">
    <source>
        <dbReference type="EMBL" id="QHU09943.1"/>
    </source>
</evidence>